<name>A0A9J5VY14_SOLCO</name>
<dbReference type="PANTHER" id="PTHR31973:SF197">
    <property type="entry name" value="SWIM-TYPE DOMAIN-CONTAINING PROTEIN"/>
    <property type="match status" value="1"/>
</dbReference>
<proteinExistence type="predicted"/>
<dbReference type="AlphaFoldDB" id="A0A9J5VY14"/>
<dbReference type="OrthoDB" id="1328712at2759"/>
<evidence type="ECO:0000313" key="3">
    <source>
        <dbReference type="Proteomes" id="UP000824120"/>
    </source>
</evidence>
<organism evidence="2 3">
    <name type="scientific">Solanum commersonii</name>
    <name type="common">Commerson's wild potato</name>
    <name type="synonym">Commerson's nightshade</name>
    <dbReference type="NCBI Taxonomy" id="4109"/>
    <lineage>
        <taxon>Eukaryota</taxon>
        <taxon>Viridiplantae</taxon>
        <taxon>Streptophyta</taxon>
        <taxon>Embryophyta</taxon>
        <taxon>Tracheophyta</taxon>
        <taxon>Spermatophyta</taxon>
        <taxon>Magnoliopsida</taxon>
        <taxon>eudicotyledons</taxon>
        <taxon>Gunneridae</taxon>
        <taxon>Pentapetalae</taxon>
        <taxon>asterids</taxon>
        <taxon>lamiids</taxon>
        <taxon>Solanales</taxon>
        <taxon>Solanaceae</taxon>
        <taxon>Solanoideae</taxon>
        <taxon>Solaneae</taxon>
        <taxon>Solanum</taxon>
    </lineage>
</organism>
<evidence type="ECO:0000313" key="2">
    <source>
        <dbReference type="EMBL" id="KAG5568057.1"/>
    </source>
</evidence>
<dbReference type="Proteomes" id="UP000824120">
    <property type="component" value="Unassembled WGS sequence"/>
</dbReference>
<accession>A0A9J5VY14</accession>
<reference evidence="2" key="1">
    <citation type="submission" date="2020-09" db="EMBL/GenBank/DDBJ databases">
        <title>De no assembly of potato wild relative species, Solanum commersonii.</title>
        <authorList>
            <person name="Cho K."/>
        </authorList>
    </citation>
    <scope>NUCLEOTIDE SEQUENCE</scope>
    <source>
        <strain evidence="2">LZ3.2</strain>
        <tissue evidence="2">Leaf</tissue>
    </source>
</reference>
<dbReference type="PANTHER" id="PTHR31973">
    <property type="entry name" value="POLYPROTEIN, PUTATIVE-RELATED"/>
    <property type="match status" value="1"/>
</dbReference>
<dbReference type="EMBL" id="JACXVP010000266">
    <property type="protein sequence ID" value="KAG5568057.1"/>
    <property type="molecule type" value="Genomic_DNA"/>
</dbReference>
<evidence type="ECO:0000256" key="1">
    <source>
        <dbReference type="SAM" id="MobiDB-lite"/>
    </source>
</evidence>
<feature type="region of interest" description="Disordered" evidence="1">
    <location>
        <begin position="193"/>
        <end position="221"/>
    </location>
</feature>
<feature type="compositionally biased region" description="Acidic residues" evidence="1">
    <location>
        <begin position="204"/>
        <end position="217"/>
    </location>
</feature>
<feature type="region of interest" description="Disordered" evidence="1">
    <location>
        <begin position="78"/>
        <end position="115"/>
    </location>
</feature>
<evidence type="ECO:0008006" key="4">
    <source>
        <dbReference type="Google" id="ProtNLM"/>
    </source>
</evidence>
<protein>
    <recommendedName>
        <fullName evidence="4">Transposase MuDR plant domain-containing protein</fullName>
    </recommendedName>
</protein>
<sequence>MDICNIALFMHDGDTIDIFVCDDTILEDVGPSEDLVLSSSSSFPSSERVENDGVARVQQETDDNYSSIDWTDIEEEGEPIVQQGTEPSIQKEVEPSAQENANEDIDSDSTCSDQSIDYGSDVQEELKIVKENVRKFKESRRRKKKEKTKGFLGEVGLDEGYEDIEKGKKNFKGTRILKKAIFFLKGKLTEDEPYHDNSDCDSFQSDEEEPVSDDELEGGSLRGRKKSNRVIYDSTCDVEFREAVTKYAIKRGVELDKYVNEKCEHRMCARHILTNWSQNFRDIERRKKFWACVRSTFEAQFKYNINALSKLGKCIVEALIKYNKEKWCKAFFQTFSKCDSIDSNMAESFNA</sequence>
<keyword evidence="3" id="KW-1185">Reference proteome</keyword>
<gene>
    <name evidence="2" type="ORF">H5410_064929</name>
</gene>
<comment type="caution">
    <text evidence="2">The sequence shown here is derived from an EMBL/GenBank/DDBJ whole genome shotgun (WGS) entry which is preliminary data.</text>
</comment>